<keyword evidence="3" id="KW-1185">Reference proteome</keyword>
<dbReference type="InterPro" id="IPR043502">
    <property type="entry name" value="DNA/RNA_pol_sf"/>
</dbReference>
<dbReference type="Pfam" id="PF17919">
    <property type="entry name" value="RT_RNaseH_2"/>
    <property type="match status" value="1"/>
</dbReference>
<evidence type="ECO:0000259" key="1">
    <source>
        <dbReference type="PROSITE" id="PS50879"/>
    </source>
</evidence>
<gene>
    <name evidence="2" type="ORF">RJ639_021766</name>
</gene>
<dbReference type="SUPFAM" id="SSF53098">
    <property type="entry name" value="Ribonuclease H-like"/>
    <property type="match status" value="1"/>
</dbReference>
<dbReference type="InterPro" id="IPR043128">
    <property type="entry name" value="Rev_trsase/Diguanyl_cyclase"/>
</dbReference>
<reference evidence="2" key="1">
    <citation type="submission" date="2022-12" db="EMBL/GenBank/DDBJ databases">
        <title>Draft genome assemblies for two species of Escallonia (Escalloniales).</title>
        <authorList>
            <person name="Chanderbali A."/>
            <person name="Dervinis C."/>
            <person name="Anghel I."/>
            <person name="Soltis D."/>
            <person name="Soltis P."/>
            <person name="Zapata F."/>
        </authorList>
    </citation>
    <scope>NUCLEOTIDE SEQUENCE</scope>
    <source>
        <strain evidence="2">UCBG64.0493</strain>
        <tissue evidence="2">Leaf</tissue>
    </source>
</reference>
<dbReference type="Gene3D" id="3.30.70.270">
    <property type="match status" value="1"/>
</dbReference>
<accession>A0AA88V5S7</accession>
<proteinExistence type="predicted"/>
<dbReference type="GO" id="GO:0003676">
    <property type="term" value="F:nucleic acid binding"/>
    <property type="evidence" value="ECO:0007669"/>
    <property type="project" value="InterPro"/>
</dbReference>
<comment type="caution">
    <text evidence="2">The sequence shown here is derived from an EMBL/GenBank/DDBJ whole genome shotgun (WGS) entry which is preliminary data.</text>
</comment>
<dbReference type="Gene3D" id="3.30.420.10">
    <property type="entry name" value="Ribonuclease H-like superfamily/Ribonuclease H"/>
    <property type="match status" value="1"/>
</dbReference>
<dbReference type="PROSITE" id="PS50879">
    <property type="entry name" value="RNASE_H_1"/>
    <property type="match status" value="1"/>
</dbReference>
<dbReference type="Proteomes" id="UP001188597">
    <property type="component" value="Unassembled WGS sequence"/>
</dbReference>
<dbReference type="EMBL" id="JAVXUP010002918">
    <property type="protein sequence ID" value="KAK3000813.1"/>
    <property type="molecule type" value="Genomic_DNA"/>
</dbReference>
<dbReference type="AlphaFoldDB" id="A0AA88V5S7"/>
<dbReference type="CDD" id="cd09279">
    <property type="entry name" value="RNase_HI_like"/>
    <property type="match status" value="1"/>
</dbReference>
<dbReference type="InterPro" id="IPR012337">
    <property type="entry name" value="RNaseH-like_sf"/>
</dbReference>
<organism evidence="2 3">
    <name type="scientific">Escallonia herrerae</name>
    <dbReference type="NCBI Taxonomy" id="1293975"/>
    <lineage>
        <taxon>Eukaryota</taxon>
        <taxon>Viridiplantae</taxon>
        <taxon>Streptophyta</taxon>
        <taxon>Embryophyta</taxon>
        <taxon>Tracheophyta</taxon>
        <taxon>Spermatophyta</taxon>
        <taxon>Magnoliopsida</taxon>
        <taxon>eudicotyledons</taxon>
        <taxon>Gunneridae</taxon>
        <taxon>Pentapetalae</taxon>
        <taxon>asterids</taxon>
        <taxon>campanulids</taxon>
        <taxon>Escalloniales</taxon>
        <taxon>Escalloniaceae</taxon>
        <taxon>Escallonia</taxon>
    </lineage>
</organism>
<evidence type="ECO:0000313" key="3">
    <source>
        <dbReference type="Proteomes" id="UP001188597"/>
    </source>
</evidence>
<dbReference type="InterPro" id="IPR036397">
    <property type="entry name" value="RNaseH_sf"/>
</dbReference>
<dbReference type="PANTHER" id="PTHR48475">
    <property type="entry name" value="RIBONUCLEASE H"/>
    <property type="match status" value="1"/>
</dbReference>
<protein>
    <recommendedName>
        <fullName evidence="1">RNase H type-1 domain-containing protein</fullName>
    </recommendedName>
</protein>
<dbReference type="GO" id="GO:0004523">
    <property type="term" value="F:RNA-DNA hybrid ribonuclease activity"/>
    <property type="evidence" value="ECO:0007669"/>
    <property type="project" value="InterPro"/>
</dbReference>
<evidence type="ECO:0000313" key="2">
    <source>
        <dbReference type="EMBL" id="KAK3000813.1"/>
    </source>
</evidence>
<feature type="domain" description="RNase H type-1" evidence="1">
    <location>
        <begin position="209"/>
        <end position="332"/>
    </location>
</feature>
<dbReference type="InterPro" id="IPR041577">
    <property type="entry name" value="RT_RNaseH_2"/>
</dbReference>
<dbReference type="InterPro" id="IPR002156">
    <property type="entry name" value="RNaseH_domain"/>
</dbReference>
<dbReference type="PANTHER" id="PTHR48475:SF2">
    <property type="entry name" value="RIBONUCLEASE H"/>
    <property type="match status" value="1"/>
</dbReference>
<dbReference type="Pfam" id="PF13456">
    <property type="entry name" value="RVT_3"/>
    <property type="match status" value="1"/>
</dbReference>
<sequence>MRSAPSKRDKNLWCRYHNDHGHITDNCELLKRAIEALIKRGHLRRYVNRRDERREATPLARREEAQENAGVINTISRGIAAGDRPGKGEKLTKARDFAWTKECQKSFEELKHYLSSPPLLNKPATGENLFLYLSINEVAVSTVLVREEKSRQTPVYYFSKTLTLREDWRLGEFDIKYKPRAAIKAQALSDFVVECMVRDDPPQLILSEVSDPWLLYVNGSSKVGSSGVGLILISPAKFKIEYALCFDFQASNNEAEYEALLAGIRLAHSLRVDSLSVHSDSQLVVNHILGEYEARDERMAQYLQAVKSEAAKFKNFAIRHIPRYQMPKQIHS</sequence>
<name>A0AA88V5S7_9ASTE</name>
<dbReference type="SUPFAM" id="SSF56672">
    <property type="entry name" value="DNA/RNA polymerases"/>
    <property type="match status" value="1"/>
</dbReference>